<dbReference type="Pfam" id="PF13460">
    <property type="entry name" value="NAD_binding_10"/>
    <property type="match status" value="1"/>
</dbReference>
<dbReference type="STRING" id="1486262.TM49_11995"/>
<organism evidence="2 3">
    <name type="scientific">Martelella endophytica</name>
    <dbReference type="NCBI Taxonomy" id="1486262"/>
    <lineage>
        <taxon>Bacteria</taxon>
        <taxon>Pseudomonadati</taxon>
        <taxon>Pseudomonadota</taxon>
        <taxon>Alphaproteobacteria</taxon>
        <taxon>Hyphomicrobiales</taxon>
        <taxon>Aurantimonadaceae</taxon>
        <taxon>Martelella</taxon>
    </lineage>
</organism>
<dbReference type="OrthoDB" id="7771794at2"/>
<dbReference type="EMBL" id="CP010803">
    <property type="protein sequence ID" value="AJY46237.1"/>
    <property type="molecule type" value="Genomic_DNA"/>
</dbReference>
<evidence type="ECO:0000259" key="1">
    <source>
        <dbReference type="Pfam" id="PF13460"/>
    </source>
</evidence>
<dbReference type="RefSeq" id="WP_045681527.1">
    <property type="nucleotide sequence ID" value="NZ_CP010803.1"/>
</dbReference>
<dbReference type="Gene3D" id="3.90.25.10">
    <property type="entry name" value="UDP-galactose 4-epimerase, domain 1"/>
    <property type="match status" value="1"/>
</dbReference>
<name>A0A0D5LR41_MAREN</name>
<dbReference type="InterPro" id="IPR052718">
    <property type="entry name" value="NmrA-type_oxidoreductase"/>
</dbReference>
<dbReference type="KEGG" id="mey:TM49_11995"/>
<keyword evidence="3" id="KW-1185">Reference proteome</keyword>
<gene>
    <name evidence="2" type="ORF">TM49_11995</name>
</gene>
<dbReference type="Proteomes" id="UP000032611">
    <property type="component" value="Chromosome"/>
</dbReference>
<evidence type="ECO:0000313" key="2">
    <source>
        <dbReference type="EMBL" id="AJY46237.1"/>
    </source>
</evidence>
<dbReference type="SUPFAM" id="SSF51735">
    <property type="entry name" value="NAD(P)-binding Rossmann-fold domains"/>
    <property type="match status" value="1"/>
</dbReference>
<dbReference type="PATRIC" id="fig|1486262.3.peg.2478"/>
<dbReference type="AlphaFoldDB" id="A0A0D5LR41"/>
<dbReference type="PANTHER" id="PTHR47129:SF1">
    <property type="entry name" value="NMRA-LIKE DOMAIN-CONTAINING PROTEIN"/>
    <property type="match status" value="1"/>
</dbReference>
<dbReference type="Gene3D" id="3.40.50.720">
    <property type="entry name" value="NAD(P)-binding Rossmann-like Domain"/>
    <property type="match status" value="1"/>
</dbReference>
<dbReference type="InterPro" id="IPR036291">
    <property type="entry name" value="NAD(P)-bd_dom_sf"/>
</dbReference>
<dbReference type="PANTHER" id="PTHR47129">
    <property type="entry name" value="QUINONE OXIDOREDUCTASE 2"/>
    <property type="match status" value="1"/>
</dbReference>
<proteinExistence type="predicted"/>
<sequence length="287" mass="30148">MLIITGASGQLGRKVVNSLLHHVPAERIGISVRDPETVSDLKAAGVRVRQGDYDDADSLRFAWQGAERLLLVSSNAAATGGDPLKQHATAIAVARELRVERVLYTSQVASSPTSQFPPGRTHAATEKMLADSQLRWTALRHGFYAASALAMNARAFETGELIAPEDGKVAWTTHDDLAAADAALLAGDAVIDGPTPPLTGSQALDLADLAALAGEILGRPVGRVLASEEETEAKLRSVGLPPGAIAVAMGYYRAARAGEFAAVDGTLAEILGRPPVTMDTFLRANLR</sequence>
<dbReference type="InterPro" id="IPR016040">
    <property type="entry name" value="NAD(P)-bd_dom"/>
</dbReference>
<reference evidence="2 3" key="1">
    <citation type="journal article" date="2015" name="Genome Announc.">
        <title>Complete genome sequence of Martelella endophytica YC6887, which has antifungal activity associated with a halophyte.</title>
        <authorList>
            <person name="Khan A."/>
            <person name="Khan H."/>
            <person name="Chung E.J."/>
            <person name="Hossain M.T."/>
            <person name="Chung Y.R."/>
        </authorList>
    </citation>
    <scope>NUCLEOTIDE SEQUENCE [LARGE SCALE GENOMIC DNA]</scope>
    <source>
        <strain evidence="2">YC6887</strain>
    </source>
</reference>
<feature type="domain" description="NAD(P)-binding" evidence="1">
    <location>
        <begin position="6"/>
        <end position="148"/>
    </location>
</feature>
<evidence type="ECO:0000313" key="3">
    <source>
        <dbReference type="Proteomes" id="UP000032611"/>
    </source>
</evidence>
<accession>A0A0D5LR41</accession>
<dbReference type="HOGENOM" id="CLU_007383_10_4_5"/>
<protein>
    <submittedName>
        <fullName evidence="2">NmrA family transcriptional regulator</fullName>
    </submittedName>
</protein>